<evidence type="ECO:0000313" key="11">
    <source>
        <dbReference type="EMBL" id="RED94092.1"/>
    </source>
</evidence>
<dbReference type="PANTHER" id="PTHR34353:SF2">
    <property type="entry name" value="CRISPR-ASSOCIATED ENDONUCLEASE CAS1 1"/>
    <property type="match status" value="1"/>
</dbReference>
<dbReference type="AlphaFoldDB" id="A0A3D9KXY2"/>
<name>A0A3D9KXY2_MARFU</name>
<dbReference type="EC" id="3.1.-.-" evidence="10"/>
<comment type="similarity">
    <text evidence="10">Belongs to the CRISPR-associated endonuclease Cas1 family.</text>
</comment>
<keyword evidence="1 10" id="KW-0540">Nuclease</keyword>
<evidence type="ECO:0000256" key="5">
    <source>
        <dbReference type="ARBA" id="ARBA00022842"/>
    </source>
</evidence>
<feature type="binding site" evidence="10">
    <location>
        <position position="208"/>
    </location>
    <ligand>
        <name>Mn(2+)</name>
        <dbReference type="ChEBI" id="CHEBI:29035"/>
    </ligand>
</feature>
<organism evidence="11 12">
    <name type="scientific">Marinoscillum furvescens DSM 4134</name>
    <dbReference type="NCBI Taxonomy" id="1122208"/>
    <lineage>
        <taxon>Bacteria</taxon>
        <taxon>Pseudomonadati</taxon>
        <taxon>Bacteroidota</taxon>
        <taxon>Cytophagia</taxon>
        <taxon>Cytophagales</taxon>
        <taxon>Reichenbachiellaceae</taxon>
        <taxon>Marinoscillum</taxon>
    </lineage>
</organism>
<gene>
    <name evidence="10" type="primary">cas1</name>
    <name evidence="11" type="ORF">C7460_12233</name>
</gene>
<keyword evidence="12" id="KW-1185">Reference proteome</keyword>
<evidence type="ECO:0000256" key="9">
    <source>
        <dbReference type="ARBA" id="ARBA00038592"/>
    </source>
</evidence>
<evidence type="ECO:0000256" key="1">
    <source>
        <dbReference type="ARBA" id="ARBA00022722"/>
    </source>
</evidence>
<evidence type="ECO:0000256" key="2">
    <source>
        <dbReference type="ARBA" id="ARBA00022723"/>
    </source>
</evidence>
<dbReference type="OrthoDB" id="9803119at2"/>
<dbReference type="Gene3D" id="1.20.120.920">
    <property type="entry name" value="CRISPR-associated endonuclease Cas1, C-terminal domain"/>
    <property type="match status" value="1"/>
</dbReference>
<dbReference type="RefSeq" id="WP_115869695.1">
    <property type="nucleotide sequence ID" value="NZ_QREG01000022.1"/>
</dbReference>
<evidence type="ECO:0000256" key="6">
    <source>
        <dbReference type="ARBA" id="ARBA00023118"/>
    </source>
</evidence>
<evidence type="ECO:0000256" key="7">
    <source>
        <dbReference type="ARBA" id="ARBA00023125"/>
    </source>
</evidence>
<dbReference type="NCBIfam" id="TIGR03639">
    <property type="entry name" value="cas1_NMENI"/>
    <property type="match status" value="1"/>
</dbReference>
<dbReference type="Proteomes" id="UP000256779">
    <property type="component" value="Unassembled WGS sequence"/>
</dbReference>
<feature type="binding site" evidence="10">
    <location>
        <position position="148"/>
    </location>
    <ligand>
        <name>Mn(2+)</name>
        <dbReference type="ChEBI" id="CHEBI:29035"/>
    </ligand>
</feature>
<dbReference type="GO" id="GO:0051607">
    <property type="term" value="P:defense response to virus"/>
    <property type="evidence" value="ECO:0007669"/>
    <property type="project" value="UniProtKB-UniRule"/>
</dbReference>
<keyword evidence="2 10" id="KW-0479">Metal-binding</keyword>
<keyword evidence="3 10" id="KW-0255">Endonuclease</keyword>
<comment type="cofactor">
    <cofactor evidence="10">
        <name>Mg(2+)</name>
        <dbReference type="ChEBI" id="CHEBI:18420"/>
    </cofactor>
    <cofactor evidence="10">
        <name>Mn(2+)</name>
        <dbReference type="ChEBI" id="CHEBI:29035"/>
    </cofactor>
</comment>
<dbReference type="NCBIfam" id="TIGR00287">
    <property type="entry name" value="cas1"/>
    <property type="match status" value="1"/>
</dbReference>
<dbReference type="HAMAP" id="MF_01470">
    <property type="entry name" value="Cas1"/>
    <property type="match status" value="1"/>
</dbReference>
<dbReference type="EMBL" id="QREG01000022">
    <property type="protein sequence ID" value="RED94092.1"/>
    <property type="molecule type" value="Genomic_DNA"/>
</dbReference>
<keyword evidence="4 10" id="KW-0378">Hydrolase</keyword>
<dbReference type="GO" id="GO:0046872">
    <property type="term" value="F:metal ion binding"/>
    <property type="evidence" value="ECO:0007669"/>
    <property type="project" value="UniProtKB-UniRule"/>
</dbReference>
<feature type="binding site" evidence="10">
    <location>
        <position position="223"/>
    </location>
    <ligand>
        <name>Mn(2+)</name>
        <dbReference type="ChEBI" id="CHEBI:29035"/>
    </ligand>
</feature>
<keyword evidence="7 10" id="KW-0238">DNA-binding</keyword>
<comment type="caution">
    <text evidence="11">The sequence shown here is derived from an EMBL/GenBank/DDBJ whole genome shotgun (WGS) entry which is preliminary data.</text>
</comment>
<comment type="subunit">
    <text evidence="9 10">Homodimer, forms a heterotetramer with a Cas2 homodimer.</text>
</comment>
<protein>
    <recommendedName>
        <fullName evidence="10">CRISPR-associated endonuclease Cas1</fullName>
        <ecNumber evidence="10">3.1.-.-</ecNumber>
    </recommendedName>
</protein>
<dbReference type="GO" id="GO:0016787">
    <property type="term" value="F:hydrolase activity"/>
    <property type="evidence" value="ECO:0007669"/>
    <property type="project" value="UniProtKB-KW"/>
</dbReference>
<dbReference type="InterPro" id="IPR002729">
    <property type="entry name" value="CRISPR-assoc_Cas1"/>
</dbReference>
<reference evidence="11 12" key="1">
    <citation type="submission" date="2018-07" db="EMBL/GenBank/DDBJ databases">
        <title>Genomic Encyclopedia of Type Strains, Phase IV (KMG-IV): sequencing the most valuable type-strain genomes for metagenomic binning, comparative biology and taxonomic classification.</title>
        <authorList>
            <person name="Goeker M."/>
        </authorList>
    </citation>
    <scope>NUCLEOTIDE SEQUENCE [LARGE SCALE GENOMIC DNA]</scope>
    <source>
        <strain evidence="11 12">DSM 4134</strain>
    </source>
</reference>
<dbReference type="GO" id="GO:0004520">
    <property type="term" value="F:DNA endonuclease activity"/>
    <property type="evidence" value="ECO:0007669"/>
    <property type="project" value="InterPro"/>
</dbReference>
<evidence type="ECO:0000256" key="4">
    <source>
        <dbReference type="ARBA" id="ARBA00022801"/>
    </source>
</evidence>
<dbReference type="Pfam" id="PF01867">
    <property type="entry name" value="Cas_Cas1"/>
    <property type="match status" value="1"/>
</dbReference>
<dbReference type="InterPro" id="IPR050646">
    <property type="entry name" value="Cas1"/>
</dbReference>
<dbReference type="InterPro" id="IPR019855">
    <property type="entry name" value="CRISPR-assoc_Cas1_NMENI"/>
</dbReference>
<dbReference type="PANTHER" id="PTHR34353">
    <property type="entry name" value="CRISPR-ASSOCIATED ENDONUCLEASE CAS1 1"/>
    <property type="match status" value="1"/>
</dbReference>
<evidence type="ECO:0000313" key="12">
    <source>
        <dbReference type="Proteomes" id="UP000256779"/>
    </source>
</evidence>
<dbReference type="InterPro" id="IPR042206">
    <property type="entry name" value="CRISPR-assoc_Cas1_C"/>
</dbReference>
<sequence>MIKRTLYFANPAHLSVHKRQLKVSYPDDQPSRQVPIEDIGLLLLEDHRITLSHHLLSSLLEVNAAIITCDSFHLPQGLLLRTSGSHTYQEQLRHQLGATEAFNNRLWQQTISAKIENQAALLRQNGLEVANMERWASIVKPGDPENLEGRAAAHYWKLLFEDHLQAFKRGRFEGAPNNLLNYGYAILRATVARALAGSGLLLAIGFHHSNKYNAYCLADDVMEPYRPYVDEMVLELVRSLEDYDTLTPPIKKELLKIPTLDVSINSQKSPLMLAVQQTSSSLAKVYSGELKQLKLPKL</sequence>
<dbReference type="GO" id="GO:0043571">
    <property type="term" value="P:maintenance of CRISPR repeat elements"/>
    <property type="evidence" value="ECO:0007669"/>
    <property type="project" value="UniProtKB-UniRule"/>
</dbReference>
<dbReference type="GO" id="GO:0003677">
    <property type="term" value="F:DNA binding"/>
    <property type="evidence" value="ECO:0007669"/>
    <property type="project" value="UniProtKB-KW"/>
</dbReference>
<keyword evidence="5 10" id="KW-0460">Magnesium</keyword>
<comment type="function">
    <text evidence="10">CRISPR (clustered regularly interspaced short palindromic repeat), is an adaptive immune system that provides protection against mobile genetic elements (viruses, transposable elements and conjugative plasmids). CRISPR clusters contain spacers, sequences complementary to antecedent mobile elements, and target invading nucleic acids. CRISPR clusters are transcribed and processed into CRISPR RNA (crRNA). Acts as a dsDNA endonuclease. Involved in the integration of spacer DNA into the CRISPR cassette.</text>
</comment>
<keyword evidence="6 10" id="KW-0051">Antiviral defense</keyword>
<evidence type="ECO:0000256" key="8">
    <source>
        <dbReference type="ARBA" id="ARBA00023211"/>
    </source>
</evidence>
<evidence type="ECO:0000256" key="3">
    <source>
        <dbReference type="ARBA" id="ARBA00022759"/>
    </source>
</evidence>
<evidence type="ECO:0000256" key="10">
    <source>
        <dbReference type="HAMAP-Rule" id="MF_01470"/>
    </source>
</evidence>
<accession>A0A3D9KXY2</accession>
<proteinExistence type="inferred from homology"/>
<keyword evidence="8 10" id="KW-0464">Manganese</keyword>